<feature type="transmembrane region" description="Helical" evidence="8">
    <location>
        <begin position="463"/>
        <end position="481"/>
    </location>
</feature>
<evidence type="ECO:0000256" key="7">
    <source>
        <dbReference type="ARBA" id="ARBA00023136"/>
    </source>
</evidence>
<dbReference type="GO" id="GO:0046961">
    <property type="term" value="F:proton-transporting ATPase activity, rotational mechanism"/>
    <property type="evidence" value="ECO:0007669"/>
    <property type="project" value="InterPro"/>
</dbReference>
<dbReference type="PANTHER" id="PTHR11629">
    <property type="entry name" value="VACUOLAR PROTON ATPASES"/>
    <property type="match status" value="1"/>
</dbReference>
<dbReference type="RefSeq" id="WP_120712481.1">
    <property type="nucleotide sequence ID" value="NZ_RBCJ01000003.1"/>
</dbReference>
<feature type="transmembrane region" description="Helical" evidence="8">
    <location>
        <begin position="356"/>
        <end position="378"/>
    </location>
</feature>
<dbReference type="GO" id="GO:0051117">
    <property type="term" value="F:ATPase binding"/>
    <property type="evidence" value="ECO:0007669"/>
    <property type="project" value="TreeGrafter"/>
</dbReference>
<keyword evidence="7 8" id="KW-0472">Membrane</keyword>
<evidence type="ECO:0000256" key="6">
    <source>
        <dbReference type="ARBA" id="ARBA00023065"/>
    </source>
</evidence>
<evidence type="ECO:0000256" key="1">
    <source>
        <dbReference type="ARBA" id="ARBA00004141"/>
    </source>
</evidence>
<gene>
    <name evidence="9" type="ORF">D7Z94_15370</name>
</gene>
<keyword evidence="4 8" id="KW-0812">Transmembrane</keyword>
<keyword evidence="10" id="KW-1185">Reference proteome</keyword>
<evidence type="ECO:0000256" key="5">
    <source>
        <dbReference type="ARBA" id="ARBA00022989"/>
    </source>
</evidence>
<evidence type="ECO:0000256" key="2">
    <source>
        <dbReference type="ARBA" id="ARBA00009904"/>
    </source>
</evidence>
<feature type="transmembrane region" description="Helical" evidence="8">
    <location>
        <begin position="439"/>
        <end position="457"/>
    </location>
</feature>
<dbReference type="OrthoDB" id="9803814at2"/>
<dbReference type="PANTHER" id="PTHR11629:SF63">
    <property type="entry name" value="V-TYPE PROTON ATPASE SUBUNIT A"/>
    <property type="match status" value="1"/>
</dbReference>
<protein>
    <recommendedName>
        <fullName evidence="11">V-type ATP synthase subunit I</fullName>
    </recommendedName>
</protein>
<evidence type="ECO:0000313" key="10">
    <source>
        <dbReference type="Proteomes" id="UP000276603"/>
    </source>
</evidence>
<keyword evidence="6" id="KW-0406">Ion transport</keyword>
<name>A0A3B0C1L1_9FLAO</name>
<dbReference type="GO" id="GO:0033179">
    <property type="term" value="C:proton-transporting V-type ATPase, V0 domain"/>
    <property type="evidence" value="ECO:0007669"/>
    <property type="project" value="InterPro"/>
</dbReference>
<proteinExistence type="inferred from homology"/>
<evidence type="ECO:0000256" key="4">
    <source>
        <dbReference type="ARBA" id="ARBA00022692"/>
    </source>
</evidence>
<keyword evidence="3" id="KW-0813">Transport</keyword>
<evidence type="ECO:0000313" key="9">
    <source>
        <dbReference type="EMBL" id="RKN79673.1"/>
    </source>
</evidence>
<reference evidence="9 10" key="1">
    <citation type="submission" date="2018-10" db="EMBL/GenBank/DDBJ databases">
        <title>Ulvibacterium marinum gen. nov., sp. nov., a novel marine bacterium of the family Flavobacteriaceae, isolated from a culture of the green alga Ulva prolifera.</title>
        <authorList>
            <person name="Zhang Z."/>
        </authorList>
    </citation>
    <scope>NUCLEOTIDE SEQUENCE [LARGE SCALE GENOMIC DNA]</scope>
    <source>
        <strain evidence="9 10">CCMM003</strain>
    </source>
</reference>
<dbReference type="AlphaFoldDB" id="A0A3B0C1L1"/>
<dbReference type="GO" id="GO:0007035">
    <property type="term" value="P:vacuolar acidification"/>
    <property type="evidence" value="ECO:0007669"/>
    <property type="project" value="TreeGrafter"/>
</dbReference>
<comment type="caution">
    <text evidence="9">The sequence shown here is derived from an EMBL/GenBank/DDBJ whole genome shotgun (WGS) entry which is preliminary data.</text>
</comment>
<evidence type="ECO:0008006" key="11">
    <source>
        <dbReference type="Google" id="ProtNLM"/>
    </source>
</evidence>
<dbReference type="GO" id="GO:0016471">
    <property type="term" value="C:vacuolar proton-transporting V-type ATPase complex"/>
    <property type="evidence" value="ECO:0007669"/>
    <property type="project" value="TreeGrafter"/>
</dbReference>
<dbReference type="InterPro" id="IPR002490">
    <property type="entry name" value="V-ATPase_116kDa_su"/>
</dbReference>
<comment type="subcellular location">
    <subcellularLocation>
        <location evidence="1">Membrane</location>
        <topology evidence="1">Multi-pass membrane protein</topology>
    </subcellularLocation>
</comment>
<comment type="similarity">
    <text evidence="2">Belongs to the V-ATPase 116 kDa subunit family.</text>
</comment>
<keyword evidence="5 8" id="KW-1133">Transmembrane helix</keyword>
<organism evidence="9 10">
    <name type="scientific">Ulvibacterium marinum</name>
    <dbReference type="NCBI Taxonomy" id="2419782"/>
    <lineage>
        <taxon>Bacteria</taxon>
        <taxon>Pseudomonadati</taxon>
        <taxon>Bacteroidota</taxon>
        <taxon>Flavobacteriia</taxon>
        <taxon>Flavobacteriales</taxon>
        <taxon>Flavobacteriaceae</taxon>
        <taxon>Ulvibacterium</taxon>
    </lineage>
</organism>
<feature type="transmembrane region" description="Helical" evidence="8">
    <location>
        <begin position="511"/>
        <end position="533"/>
    </location>
</feature>
<feature type="transmembrane region" description="Helical" evidence="8">
    <location>
        <begin position="316"/>
        <end position="344"/>
    </location>
</feature>
<accession>A0A3B0C1L1</accession>
<dbReference type="EMBL" id="RBCJ01000003">
    <property type="protein sequence ID" value="RKN79673.1"/>
    <property type="molecule type" value="Genomic_DNA"/>
</dbReference>
<dbReference type="Proteomes" id="UP000276603">
    <property type="component" value="Unassembled WGS sequence"/>
</dbReference>
<evidence type="ECO:0000256" key="3">
    <source>
        <dbReference type="ARBA" id="ARBA00022448"/>
    </source>
</evidence>
<sequence length="615" mass="69537">MIVRMKEILLFTTARSVDETIRVLGNLGVMDIKEIDRSPNGIAERRLVSLNKTENAISSLKEHSKKKKDTITRVKYPAKDPKQLVERVLMTEEIKRRCKDRLDELYLQLDWYKTWGEKVNVKDFEILRKKGIYIRLYLLGKSMIPKVKEDHTVVTFPEQNGKIPTALVTQNEHEKLNQKEVVPPKLSLGSIQRQIKRKKRQLTEVERFLDDQTEHLHWLEEYRILLKDRLGMQQTLGGMGDIDGKLKYLKGYIPCDSVDDFVAKAEENHWGYHITEPEKPEEVPVFIKNPKWISIINPVMKFIDIVPGYKEVDVSIYFLVAFALFFAMLVGDAGYGLIFLLVTLFLRKKLTPQMQILVYVLSGTTIVWGILSGTYFGAEEIAALPFFKNLIVEEIASFGFDNVSFMMHLSFLIGAIHLTVAHGIRVAQFINSIRALSEIGWIFLVWGLFFLTEQLVLGKTMPIWGPWLFIAGVALVALFSVESKNFLKSMLVSLANLPLSLISGFSDIVSYVRLFAVGMATTAVAASFNNMVLPEGITDMGLLDLLMAAIALLLGHGLNIALALMAVMVHGIRLNMLEFAGHLGVQFSGEAYKPFTLVSQKSVVEPEKMEPAPTL</sequence>
<feature type="transmembrane region" description="Helical" evidence="8">
    <location>
        <begin position="405"/>
        <end position="427"/>
    </location>
</feature>
<feature type="transmembrane region" description="Helical" evidence="8">
    <location>
        <begin position="545"/>
        <end position="569"/>
    </location>
</feature>
<evidence type="ECO:0000256" key="8">
    <source>
        <dbReference type="SAM" id="Phobius"/>
    </source>
</evidence>